<dbReference type="InterPro" id="IPR020843">
    <property type="entry name" value="ER"/>
</dbReference>
<dbReference type="Gene3D" id="3.90.180.10">
    <property type="entry name" value="Medium-chain alcohol dehydrogenases, catalytic domain"/>
    <property type="match status" value="1"/>
</dbReference>
<comment type="caution">
    <text evidence="4">The sequence shown here is derived from an EMBL/GenBank/DDBJ whole genome shotgun (WGS) entry which is preliminary data.</text>
</comment>
<dbReference type="InterPro" id="IPR036291">
    <property type="entry name" value="NAD(P)-bd_dom_sf"/>
</dbReference>
<reference evidence="4 5" key="1">
    <citation type="submission" date="2023-09" db="EMBL/GenBank/DDBJ databases">
        <authorList>
            <person name="Rey-Velasco X."/>
        </authorList>
    </citation>
    <scope>NUCLEOTIDE SEQUENCE [LARGE SCALE GENOMIC DNA]</scope>
    <source>
        <strain evidence="4 5">P385</strain>
    </source>
</reference>
<dbReference type="InterPro" id="IPR013154">
    <property type="entry name" value="ADH-like_N"/>
</dbReference>
<dbReference type="SUPFAM" id="SSF51735">
    <property type="entry name" value="NAD(P)-binding Rossmann-fold domains"/>
    <property type="match status" value="1"/>
</dbReference>
<evidence type="ECO:0000313" key="4">
    <source>
        <dbReference type="EMBL" id="MDT0617384.1"/>
    </source>
</evidence>
<proteinExistence type="predicted"/>
<feature type="domain" description="Enoyl reductase (ER)" evidence="3">
    <location>
        <begin position="11"/>
        <end position="322"/>
    </location>
</feature>
<keyword evidence="2" id="KW-0560">Oxidoreductase</keyword>
<keyword evidence="1" id="KW-0521">NADP</keyword>
<dbReference type="CDD" id="cd05286">
    <property type="entry name" value="QOR2"/>
    <property type="match status" value="1"/>
</dbReference>
<organism evidence="4 5">
    <name type="scientific">Spectribacter acetivorans</name>
    <dbReference type="NCBI Taxonomy" id="3075603"/>
    <lineage>
        <taxon>Bacteria</taxon>
        <taxon>Pseudomonadati</taxon>
        <taxon>Pseudomonadota</taxon>
        <taxon>Gammaproteobacteria</taxon>
        <taxon>Salinisphaerales</taxon>
        <taxon>Salinisphaeraceae</taxon>
        <taxon>Spectribacter</taxon>
    </lineage>
</organism>
<evidence type="ECO:0000256" key="1">
    <source>
        <dbReference type="ARBA" id="ARBA00022857"/>
    </source>
</evidence>
<dbReference type="RefSeq" id="WP_311657128.1">
    <property type="nucleotide sequence ID" value="NZ_JAVRHY010000002.1"/>
</dbReference>
<dbReference type="InterPro" id="IPR013149">
    <property type="entry name" value="ADH-like_C"/>
</dbReference>
<dbReference type="Pfam" id="PF08240">
    <property type="entry name" value="ADH_N"/>
    <property type="match status" value="1"/>
</dbReference>
<dbReference type="NCBIfam" id="NF008024">
    <property type="entry name" value="PRK10754.1"/>
    <property type="match status" value="1"/>
</dbReference>
<evidence type="ECO:0000313" key="5">
    <source>
        <dbReference type="Proteomes" id="UP001259982"/>
    </source>
</evidence>
<dbReference type="PANTHER" id="PTHR48106:SF13">
    <property type="entry name" value="QUINONE OXIDOREDUCTASE-RELATED"/>
    <property type="match status" value="1"/>
</dbReference>
<dbReference type="Proteomes" id="UP001259982">
    <property type="component" value="Unassembled WGS sequence"/>
</dbReference>
<dbReference type="SMART" id="SM00829">
    <property type="entry name" value="PKS_ER"/>
    <property type="match status" value="1"/>
</dbReference>
<accession>A0ABU3B592</accession>
<dbReference type="PANTHER" id="PTHR48106">
    <property type="entry name" value="QUINONE OXIDOREDUCTASE PIG3-RELATED"/>
    <property type="match status" value="1"/>
</dbReference>
<dbReference type="Gene3D" id="3.40.50.720">
    <property type="entry name" value="NAD(P)-binding Rossmann-like Domain"/>
    <property type="match status" value="1"/>
</dbReference>
<evidence type="ECO:0000256" key="2">
    <source>
        <dbReference type="ARBA" id="ARBA00023002"/>
    </source>
</evidence>
<protein>
    <submittedName>
        <fullName evidence="4">Quinone oxidoreductase</fullName>
    </submittedName>
</protein>
<dbReference type="EMBL" id="JAVRHY010000002">
    <property type="protein sequence ID" value="MDT0617384.1"/>
    <property type="molecule type" value="Genomic_DNA"/>
</dbReference>
<sequence>MTLTCEIRRNGGPDVLEWIETDPGDPGPGEVRIRHHAVGLNYIDVYHRTGLYPLPLPSGIGLEAAGEITAIGDGVSDLAVGDRVAYASAPLGAYAEERLMPADRVVPLPDTVDARSAAALMLKGLTAHFLLFRTFAVQPGQRVLVHAAAGGVGYLLCRWATHLGATVIGTAGSRDKAAIAREAGCAEVIQYRDGNVATQVRRAAGKRGVDVVYDGVGAATFQDSLDSLAPLGMMVSFGNASGAVPAFEPSELARRGSLFFTRPSLLDYTRERSDLLAGASALFEALSAGTLSARIDQEYPLKQAARAHRALEARKTTGASLLIPG</sequence>
<keyword evidence="5" id="KW-1185">Reference proteome</keyword>
<dbReference type="Pfam" id="PF00107">
    <property type="entry name" value="ADH_zinc_N"/>
    <property type="match status" value="1"/>
</dbReference>
<gene>
    <name evidence="4" type="ORF">RM531_02755</name>
</gene>
<dbReference type="SUPFAM" id="SSF50129">
    <property type="entry name" value="GroES-like"/>
    <property type="match status" value="1"/>
</dbReference>
<dbReference type="InterPro" id="IPR011032">
    <property type="entry name" value="GroES-like_sf"/>
</dbReference>
<dbReference type="InterPro" id="IPR047618">
    <property type="entry name" value="QOR-like"/>
</dbReference>
<evidence type="ECO:0000259" key="3">
    <source>
        <dbReference type="SMART" id="SM00829"/>
    </source>
</evidence>
<name>A0ABU3B592_9GAMM</name>